<accession>S7U6X5</accession>
<keyword evidence="2" id="KW-1185">Reference proteome</keyword>
<dbReference type="EMBL" id="ATHJ01000011">
    <property type="protein sequence ID" value="EPR44865.1"/>
    <property type="molecule type" value="Genomic_DNA"/>
</dbReference>
<evidence type="ECO:0000313" key="2">
    <source>
        <dbReference type="Proteomes" id="UP000014977"/>
    </source>
</evidence>
<organism evidence="1 2">
    <name type="scientific">Desulfococcus multivorans DSM 2059</name>
    <dbReference type="NCBI Taxonomy" id="1121405"/>
    <lineage>
        <taxon>Bacteria</taxon>
        <taxon>Pseudomonadati</taxon>
        <taxon>Thermodesulfobacteriota</taxon>
        <taxon>Desulfobacteria</taxon>
        <taxon>Desulfobacterales</taxon>
        <taxon>Desulfococcaceae</taxon>
        <taxon>Desulfococcus</taxon>
    </lineage>
</organism>
<gene>
    <name evidence="1" type="ORF">dsmv_0901</name>
</gene>
<reference evidence="1 2" key="1">
    <citation type="journal article" date="2013" name="Genome Announc.">
        <title>Draft genome sequences for three mercury-methylating, sulfate-reducing bacteria.</title>
        <authorList>
            <person name="Brown S.D."/>
            <person name="Hurt R.A.Jr."/>
            <person name="Gilmour C.C."/>
            <person name="Elias D.A."/>
        </authorList>
    </citation>
    <scope>NUCLEOTIDE SEQUENCE [LARGE SCALE GENOMIC DNA]</scope>
    <source>
        <strain evidence="1 2">DSM 2059</strain>
    </source>
</reference>
<evidence type="ECO:0000313" key="1">
    <source>
        <dbReference type="EMBL" id="EPR44865.1"/>
    </source>
</evidence>
<dbReference type="Proteomes" id="UP000014977">
    <property type="component" value="Unassembled WGS sequence"/>
</dbReference>
<protein>
    <recommendedName>
        <fullName evidence="3">ADP-ribosylation/Crystallin J1</fullName>
    </recommendedName>
</protein>
<evidence type="ECO:0008006" key="3">
    <source>
        <dbReference type="Google" id="ProtNLM"/>
    </source>
</evidence>
<proteinExistence type="predicted"/>
<dbReference type="AlphaFoldDB" id="S7U6X5"/>
<name>S7U6X5_DESML</name>
<comment type="caution">
    <text evidence="1">The sequence shown here is derived from an EMBL/GenBank/DDBJ whole genome shotgun (WGS) entry which is preliminary data.</text>
</comment>
<sequence>MIGAIAGDIIGSVYEQRGRRHPGAGYDGSFVRKRLNSMGQFG</sequence>